<dbReference type="AlphaFoldDB" id="A0A6L6QA55"/>
<keyword evidence="5" id="KW-1185">Reference proteome</keyword>
<reference evidence="4 5" key="1">
    <citation type="submission" date="2019-11" db="EMBL/GenBank/DDBJ databases">
        <title>Type strains purchased from KCTC, JCM and DSMZ.</title>
        <authorList>
            <person name="Lu H."/>
        </authorList>
    </citation>
    <scope>NUCLEOTIDE SEQUENCE [LARGE SCALE GENOMIC DNA]</scope>
    <source>
        <strain evidence="4 5">KCTC 42409</strain>
    </source>
</reference>
<sequence>MASCIICATENIGIKPLPLLEERYSLHDAGFVFAADESMQALLKYLGNLFTGRKDRSADIGMQDYLASRQQFSEQMVSVWDAHLQSSRSQMEDAVCDLTARFSTIVDRLDAALSASGGDDQGLVAVFANSEKELGEVLALLKSTAASKAAMLEKVRQLQAFTAPLQTMATEVASIAWHTNLLALNAAIEAARAGEAGRGFAVVAREVRSLSAKSAETGKSISQQVAQISAAIDATCEAANVSQQQEQQSMQASENTIGSVLANFQDVAGALQQSSQMLQDESRGIKDEVAQALVQLQFQDRVSQILSHVQHNIRSMPDVLRDHSHQCAAQPAAVPQLDPAPLLAALASTYAMAEERAVHTGEVVAAAAADEVTFF</sequence>
<evidence type="ECO:0000256" key="1">
    <source>
        <dbReference type="ARBA" id="ARBA00023224"/>
    </source>
</evidence>
<protein>
    <submittedName>
        <fullName evidence="4">Chemotaxis protein</fullName>
    </submittedName>
</protein>
<dbReference type="PROSITE" id="PS50111">
    <property type="entry name" value="CHEMOTAXIS_TRANSDUC_2"/>
    <property type="match status" value="1"/>
</dbReference>
<dbReference type="PANTHER" id="PTHR32089">
    <property type="entry name" value="METHYL-ACCEPTING CHEMOTAXIS PROTEIN MCPB"/>
    <property type="match status" value="1"/>
</dbReference>
<dbReference type="GO" id="GO:0007165">
    <property type="term" value="P:signal transduction"/>
    <property type="evidence" value="ECO:0007669"/>
    <property type="project" value="UniProtKB-KW"/>
</dbReference>
<organism evidence="4 5">
    <name type="scientific">Pseudoduganella ginsengisoli</name>
    <dbReference type="NCBI Taxonomy" id="1462440"/>
    <lineage>
        <taxon>Bacteria</taxon>
        <taxon>Pseudomonadati</taxon>
        <taxon>Pseudomonadota</taxon>
        <taxon>Betaproteobacteria</taxon>
        <taxon>Burkholderiales</taxon>
        <taxon>Oxalobacteraceae</taxon>
        <taxon>Telluria group</taxon>
        <taxon>Pseudoduganella</taxon>
    </lineage>
</organism>
<dbReference type="EMBL" id="WNLA01000053">
    <property type="protein sequence ID" value="MTW06316.1"/>
    <property type="molecule type" value="Genomic_DNA"/>
</dbReference>
<dbReference type="SMART" id="SM00283">
    <property type="entry name" value="MA"/>
    <property type="match status" value="1"/>
</dbReference>
<proteinExistence type="predicted"/>
<keyword evidence="1 2" id="KW-0807">Transducer</keyword>
<evidence type="ECO:0000313" key="5">
    <source>
        <dbReference type="Proteomes" id="UP000484015"/>
    </source>
</evidence>
<comment type="caution">
    <text evidence="4">The sequence shown here is derived from an EMBL/GenBank/DDBJ whole genome shotgun (WGS) entry which is preliminary data.</text>
</comment>
<evidence type="ECO:0000259" key="3">
    <source>
        <dbReference type="PROSITE" id="PS50111"/>
    </source>
</evidence>
<gene>
    <name evidence="4" type="ORF">GM668_30010</name>
</gene>
<dbReference type="Gene3D" id="1.10.287.950">
    <property type="entry name" value="Methyl-accepting chemotaxis protein"/>
    <property type="match status" value="1"/>
</dbReference>
<dbReference type="PANTHER" id="PTHR32089:SF112">
    <property type="entry name" value="LYSOZYME-LIKE PROTEIN-RELATED"/>
    <property type="match status" value="1"/>
</dbReference>
<feature type="domain" description="Methyl-accepting transducer" evidence="3">
    <location>
        <begin position="130"/>
        <end position="295"/>
    </location>
</feature>
<accession>A0A6L6QA55</accession>
<evidence type="ECO:0000313" key="4">
    <source>
        <dbReference type="EMBL" id="MTW06316.1"/>
    </source>
</evidence>
<dbReference type="SUPFAM" id="SSF58104">
    <property type="entry name" value="Methyl-accepting chemotaxis protein (MCP) signaling domain"/>
    <property type="match status" value="1"/>
</dbReference>
<evidence type="ECO:0000256" key="2">
    <source>
        <dbReference type="PROSITE-ProRule" id="PRU00284"/>
    </source>
</evidence>
<dbReference type="Pfam" id="PF00015">
    <property type="entry name" value="MCPsignal"/>
    <property type="match status" value="1"/>
</dbReference>
<dbReference type="InterPro" id="IPR004089">
    <property type="entry name" value="MCPsignal_dom"/>
</dbReference>
<name>A0A6L6QA55_9BURK</name>
<dbReference type="Proteomes" id="UP000484015">
    <property type="component" value="Unassembled WGS sequence"/>
</dbReference>
<dbReference type="GO" id="GO:0016020">
    <property type="term" value="C:membrane"/>
    <property type="evidence" value="ECO:0007669"/>
    <property type="project" value="InterPro"/>
</dbReference>
<dbReference type="OrthoDB" id="3288815at2"/>